<feature type="transmembrane region" description="Helical" evidence="4">
    <location>
        <begin position="340"/>
        <end position="360"/>
    </location>
</feature>
<feature type="transmembrane region" description="Helical" evidence="4">
    <location>
        <begin position="100"/>
        <end position="123"/>
    </location>
</feature>
<name>A0A840V451_9BACT</name>
<evidence type="ECO:0000256" key="2">
    <source>
        <dbReference type="ARBA" id="ARBA00022989"/>
    </source>
</evidence>
<feature type="transmembrane region" description="Helical" evidence="4">
    <location>
        <begin position="251"/>
        <end position="271"/>
    </location>
</feature>
<evidence type="ECO:0000313" key="6">
    <source>
        <dbReference type="EMBL" id="MBB5348650.1"/>
    </source>
</evidence>
<evidence type="ECO:0000256" key="3">
    <source>
        <dbReference type="ARBA" id="ARBA00023136"/>
    </source>
</evidence>
<dbReference type="AlphaFoldDB" id="A0A840V451"/>
<proteinExistence type="predicted"/>
<dbReference type="PROSITE" id="PS50850">
    <property type="entry name" value="MFS"/>
    <property type="match status" value="1"/>
</dbReference>
<comment type="caution">
    <text evidence="6">The sequence shown here is derived from an EMBL/GenBank/DDBJ whole genome shotgun (WGS) entry which is preliminary data.</text>
</comment>
<feature type="transmembrane region" description="Helical" evidence="4">
    <location>
        <begin position="12"/>
        <end position="35"/>
    </location>
</feature>
<dbReference type="InterPro" id="IPR036259">
    <property type="entry name" value="MFS_trans_sf"/>
</dbReference>
<gene>
    <name evidence="6" type="ORF">HNQ81_002390</name>
</gene>
<feature type="transmembrane region" description="Helical" evidence="4">
    <location>
        <begin position="218"/>
        <end position="239"/>
    </location>
</feature>
<keyword evidence="7" id="KW-1185">Reference proteome</keyword>
<dbReference type="RefSeq" id="WP_183351488.1">
    <property type="nucleotide sequence ID" value="NZ_JACHEO010000014.1"/>
</dbReference>
<dbReference type="SUPFAM" id="SSF103473">
    <property type="entry name" value="MFS general substrate transporter"/>
    <property type="match status" value="1"/>
</dbReference>
<dbReference type="InterPro" id="IPR053160">
    <property type="entry name" value="MFS_DHA3_Transporter"/>
</dbReference>
<keyword evidence="2 4" id="KW-1133">Transmembrane helix</keyword>
<dbReference type="InterPro" id="IPR020846">
    <property type="entry name" value="MFS_dom"/>
</dbReference>
<dbReference type="Gene3D" id="1.20.1250.20">
    <property type="entry name" value="MFS general substrate transporter like domains"/>
    <property type="match status" value="1"/>
</dbReference>
<feature type="transmembrane region" description="Helical" evidence="4">
    <location>
        <begin position="169"/>
        <end position="187"/>
    </location>
</feature>
<accession>A0A840V451</accession>
<dbReference type="Pfam" id="PF07690">
    <property type="entry name" value="MFS_1"/>
    <property type="match status" value="1"/>
</dbReference>
<dbReference type="GO" id="GO:0022857">
    <property type="term" value="F:transmembrane transporter activity"/>
    <property type="evidence" value="ECO:0007669"/>
    <property type="project" value="InterPro"/>
</dbReference>
<evidence type="ECO:0000256" key="1">
    <source>
        <dbReference type="ARBA" id="ARBA00022692"/>
    </source>
</evidence>
<feature type="transmembrane region" description="Helical" evidence="4">
    <location>
        <begin position="283"/>
        <end position="302"/>
    </location>
</feature>
<sequence>MKVDTRPLQGNIGKLYAFSALKMTLFPMAIITLFWKDQIGLSLTEILVLQAIFSVACLVMEYPSGYLSDRIGYRSALILASVLAIAGWSLYAIAGSFAGVLLAEIVLGASWAFISGSDAALLFETLQARGREENYARFDGRMNGAGQTGEAAGALFAGAMYAYWPLLPFILQIVIWTICLMLCISMVEPPQEGERTIHSHLADALGTFRYALLDSRHIRATILFSTLLGLASFYTVWLIQPYMQQTGVPLAWFGPVWAGANLTVALFSLISHRLHFEIGHSRMAALFIILIVAAYAGLGLTAATGSFLFYYLLTAMRGLQGPIMRSHLQQAGRRSNRASILSLHSLCFRALFVATGPLVGMAADHLDLRPTFVLLAVAFTVLLLPASRLFLRTVPAKSDGATGESL</sequence>
<feature type="transmembrane region" description="Helical" evidence="4">
    <location>
        <begin position="71"/>
        <end position="94"/>
    </location>
</feature>
<dbReference type="PANTHER" id="PTHR23530:SF1">
    <property type="entry name" value="PERMEASE, MAJOR FACILITATOR SUPERFAMILY-RELATED"/>
    <property type="match status" value="1"/>
</dbReference>
<dbReference type="Proteomes" id="UP000539642">
    <property type="component" value="Unassembled WGS sequence"/>
</dbReference>
<protein>
    <submittedName>
        <fullName evidence="6">Putative MFS family arabinose efflux permease</fullName>
    </submittedName>
</protein>
<feature type="transmembrane region" description="Helical" evidence="4">
    <location>
        <begin position="41"/>
        <end position="59"/>
    </location>
</feature>
<dbReference type="InterPro" id="IPR011701">
    <property type="entry name" value="MFS"/>
</dbReference>
<feature type="domain" description="Major facilitator superfamily (MFS) profile" evidence="5">
    <location>
        <begin position="1"/>
        <end position="388"/>
    </location>
</feature>
<keyword evidence="1 4" id="KW-0812">Transmembrane</keyword>
<evidence type="ECO:0000313" key="7">
    <source>
        <dbReference type="Proteomes" id="UP000539642"/>
    </source>
</evidence>
<dbReference type="PANTHER" id="PTHR23530">
    <property type="entry name" value="TRANSPORT PROTEIN-RELATED"/>
    <property type="match status" value="1"/>
</dbReference>
<reference evidence="6 7" key="1">
    <citation type="submission" date="2020-08" db="EMBL/GenBank/DDBJ databases">
        <title>Genomic Encyclopedia of Type Strains, Phase IV (KMG-IV): sequencing the most valuable type-strain genomes for metagenomic binning, comparative biology and taxonomic classification.</title>
        <authorList>
            <person name="Goeker M."/>
        </authorList>
    </citation>
    <scope>NUCLEOTIDE SEQUENCE [LARGE SCALE GENOMIC DNA]</scope>
    <source>
        <strain evidence="6 7">DSM 28570</strain>
    </source>
</reference>
<feature type="transmembrane region" description="Helical" evidence="4">
    <location>
        <begin position="372"/>
        <end position="391"/>
    </location>
</feature>
<evidence type="ECO:0000259" key="5">
    <source>
        <dbReference type="PROSITE" id="PS50850"/>
    </source>
</evidence>
<keyword evidence="3 4" id="KW-0472">Membrane</keyword>
<dbReference type="EMBL" id="JACHEO010000014">
    <property type="protein sequence ID" value="MBB5348650.1"/>
    <property type="molecule type" value="Genomic_DNA"/>
</dbReference>
<evidence type="ECO:0000256" key="4">
    <source>
        <dbReference type="SAM" id="Phobius"/>
    </source>
</evidence>
<organism evidence="6 7">
    <name type="scientific">Desulfoprunum benzoelyticum</name>
    <dbReference type="NCBI Taxonomy" id="1506996"/>
    <lineage>
        <taxon>Bacteria</taxon>
        <taxon>Pseudomonadati</taxon>
        <taxon>Thermodesulfobacteriota</taxon>
        <taxon>Desulfobulbia</taxon>
        <taxon>Desulfobulbales</taxon>
        <taxon>Desulfobulbaceae</taxon>
        <taxon>Desulfoprunum</taxon>
    </lineage>
</organism>